<dbReference type="SUPFAM" id="SSF55608">
    <property type="entry name" value="Homing endonucleases"/>
    <property type="match status" value="1"/>
</dbReference>
<comment type="caution">
    <text evidence="1">The sequence shown here is derived from an EMBL/GenBank/DDBJ whole genome shotgun (WGS) entry which is preliminary data.</text>
</comment>
<keyword evidence="2" id="KW-1185">Reference proteome</keyword>
<dbReference type="Proteomes" id="UP000256864">
    <property type="component" value="Unassembled WGS sequence"/>
</dbReference>
<accession>A0A371NEB4</accession>
<dbReference type="RefSeq" id="WP_115892329.1">
    <property type="nucleotide sequence ID" value="NZ_QREL01000001.1"/>
</dbReference>
<reference evidence="1 2" key="1">
    <citation type="submission" date="2018-07" db="EMBL/GenBank/DDBJ databases">
        <title>Genomic Encyclopedia of Type Strains, Phase IV (KMG-IV): sequencing the most valuable type-strain genomes for metagenomic binning, comparative biology and taxonomic classification.</title>
        <authorList>
            <person name="Goeker M."/>
        </authorList>
    </citation>
    <scope>NUCLEOTIDE SEQUENCE [LARGE SCALE GENOMIC DNA]</scope>
    <source>
        <strain evidence="1 2">DSM 7466</strain>
    </source>
</reference>
<dbReference type="AlphaFoldDB" id="A0A371NEB4"/>
<protein>
    <submittedName>
        <fullName evidence="1">Uncharacterized protein</fullName>
    </submittedName>
</protein>
<sequence>MPGLEFKKDPVFLPYIAGYFDARGSFIVDKQNNITMNFYGNVDFLEELNSLFKVGSITLTPSSAWKIMNRDIPKVLDNINQYIIIKKDQAMEIIEALKNKDQYISINEPPEDIDFFDYAEEEWLYFYIVGYFDGLSRWSLKKHPKSNEYYLQISLISRYSDLVILLYELFNVGYILPYNDKFKFMAVSQDSLDLIKKLEPFLLNKKLELEMALKFKKFLDSGKYKEIEKLTGELKSSKKQDSNTTMILNLCEKLFKKVTSKSKSFEISKSRFCQEAIHYSYANLDSFKITEDLCGEEKKNFQVAINIDEYLEEKIKVLSSFDEYKSSAIRRALTLYLKDLEIEKEDNELNEDIDPLDLLEELKKGGPY</sequence>
<organism evidence="1 2">
    <name type="scientific">Methanothermobacter defluvii</name>
    <dbReference type="NCBI Taxonomy" id="49339"/>
    <lineage>
        <taxon>Archaea</taxon>
        <taxon>Methanobacteriati</taxon>
        <taxon>Methanobacteriota</taxon>
        <taxon>Methanomada group</taxon>
        <taxon>Methanobacteria</taxon>
        <taxon>Methanobacteriales</taxon>
        <taxon>Methanobacteriaceae</taxon>
        <taxon>Methanothermobacter</taxon>
    </lineage>
</organism>
<name>A0A371NEB4_9EURY</name>
<proteinExistence type="predicted"/>
<dbReference type="Gene3D" id="3.10.28.10">
    <property type="entry name" value="Homing endonucleases"/>
    <property type="match status" value="2"/>
</dbReference>
<evidence type="ECO:0000313" key="1">
    <source>
        <dbReference type="EMBL" id="REE28841.1"/>
    </source>
</evidence>
<evidence type="ECO:0000313" key="2">
    <source>
        <dbReference type="Proteomes" id="UP000256864"/>
    </source>
</evidence>
<gene>
    <name evidence="1" type="ORF">C7452_0866</name>
</gene>
<dbReference type="InterPro" id="IPR027434">
    <property type="entry name" value="Homing_endonucl"/>
</dbReference>
<dbReference type="EMBL" id="QREL01000001">
    <property type="protein sequence ID" value="REE28841.1"/>
    <property type="molecule type" value="Genomic_DNA"/>
</dbReference>